<dbReference type="Pfam" id="PF03144">
    <property type="entry name" value="GTP_EFTU_D2"/>
    <property type="match status" value="1"/>
</dbReference>
<evidence type="ECO:0000256" key="4">
    <source>
        <dbReference type="SAM" id="MobiDB-lite"/>
    </source>
</evidence>
<dbReference type="CDD" id="cd03694">
    <property type="entry name" value="GTPBP_II"/>
    <property type="match status" value="1"/>
</dbReference>
<feature type="domain" description="Tr-type G" evidence="5">
    <location>
        <begin position="135"/>
        <end position="363"/>
    </location>
</feature>
<evidence type="ECO:0000313" key="7">
    <source>
        <dbReference type="RefSeq" id="XP_002731255.1"/>
    </source>
</evidence>
<dbReference type="SUPFAM" id="SSF50465">
    <property type="entry name" value="EF-Tu/eEF-1alpha/eIF2-gamma C-terminal domain"/>
    <property type="match status" value="1"/>
</dbReference>
<dbReference type="Gene3D" id="3.40.50.300">
    <property type="entry name" value="P-loop containing nucleotide triphosphate hydrolases"/>
    <property type="match status" value="1"/>
</dbReference>
<dbReference type="SUPFAM" id="SSF50447">
    <property type="entry name" value="Translation proteins"/>
    <property type="match status" value="1"/>
</dbReference>
<feature type="region of interest" description="Disordered" evidence="4">
    <location>
        <begin position="1"/>
        <end position="24"/>
    </location>
</feature>
<gene>
    <name evidence="7" type="primary">LOC100375058</name>
</gene>
<dbReference type="InterPro" id="IPR050055">
    <property type="entry name" value="EF-Tu_GTPase"/>
</dbReference>
<organism evidence="6 7">
    <name type="scientific">Saccoglossus kowalevskii</name>
    <name type="common">Acorn worm</name>
    <dbReference type="NCBI Taxonomy" id="10224"/>
    <lineage>
        <taxon>Eukaryota</taxon>
        <taxon>Metazoa</taxon>
        <taxon>Hemichordata</taxon>
        <taxon>Enteropneusta</taxon>
        <taxon>Harrimaniidae</taxon>
        <taxon>Saccoglossus</taxon>
    </lineage>
</organism>
<dbReference type="InterPro" id="IPR009001">
    <property type="entry name" value="Transl_elong_EF1A/Init_IF2_C"/>
</dbReference>
<keyword evidence="2" id="KW-0547">Nucleotide-binding</keyword>
<reference evidence="7" key="1">
    <citation type="submission" date="2025-08" db="UniProtKB">
        <authorList>
            <consortium name="RefSeq"/>
        </authorList>
    </citation>
    <scope>IDENTIFICATION</scope>
    <source>
        <tissue evidence="7">Testes</tissue>
    </source>
</reference>
<dbReference type="InterPro" id="IPR027417">
    <property type="entry name" value="P-loop_NTPase"/>
</dbReference>
<dbReference type="RefSeq" id="XP_002731255.1">
    <property type="nucleotide sequence ID" value="XM_002731209.2"/>
</dbReference>
<dbReference type="PANTHER" id="PTHR43721">
    <property type="entry name" value="ELONGATION FACTOR TU-RELATED"/>
    <property type="match status" value="1"/>
</dbReference>
<evidence type="ECO:0000256" key="2">
    <source>
        <dbReference type="ARBA" id="ARBA00022741"/>
    </source>
</evidence>
<keyword evidence="6" id="KW-1185">Reference proteome</keyword>
<dbReference type="InterPro" id="IPR035531">
    <property type="entry name" value="GTPBP1-like"/>
</dbReference>
<sequence length="560" mass="61773">MNPSLNVDAGTSDKKSMPCMSSLPPEVEQGNIEYKLKLVNPSPSRFEHLVTQMKWRLREGQGEAIYEIGVEDNGMLAGLMSEDLDASLQTLSKMAEKLGASTTTLRERTIEGEGASPSRRACEILVRKVPDNQQFIDLRLAVLGNADAGKSTLLGVLTQGEFDNGRGRARLNLFRHLHEIQSGRTSSISHEILGFNSKGQVINYSDSRCAEEICEQASKLITFIDLAGHHKYLKTTIFGLTGHSPDFAMLVVSANTGIVGTTKEHLGLAMALQVPVFVVISKIDLCPPVVIQRTIANLEKILKGPGCNKVTIRVHNIDDAMTAAAHFNSDRICPIFTVSSVSGFHLDLLKRFLNVLPPLHNSKEQEKLTQESAEFQIDEIFSVPNVGNVVGGTLVRGTIKEDDKLLVGPTETGEFILVQVQSIHRNRSACRFVRSAQAATLALTADYDKSILRKGMVLIDPKVTPQSTMCFEADVYVLFHCTSISAGFQTTVHIANVCQTAIMEQIDRPSIQTNQKARVMFRFIKYPEYLREGSRLLFREGRTKGIGQVTKVLPHCTPDR</sequence>
<dbReference type="Proteomes" id="UP000694865">
    <property type="component" value="Unplaced"/>
</dbReference>
<dbReference type="PROSITE" id="PS51722">
    <property type="entry name" value="G_TR_2"/>
    <property type="match status" value="1"/>
</dbReference>
<accession>A0ABM0GJK0</accession>
<evidence type="ECO:0000256" key="3">
    <source>
        <dbReference type="ARBA" id="ARBA00023134"/>
    </source>
</evidence>
<dbReference type="InterPro" id="IPR004161">
    <property type="entry name" value="EFTu-like_2"/>
</dbReference>
<dbReference type="Pfam" id="PF00009">
    <property type="entry name" value="GTP_EFTU"/>
    <property type="match status" value="1"/>
</dbReference>
<dbReference type="PANTHER" id="PTHR43721:SF3">
    <property type="entry name" value="GTP-BINDING PROTEIN 2"/>
    <property type="match status" value="1"/>
</dbReference>
<dbReference type="GeneID" id="100375058"/>
<name>A0ABM0GJK0_SACKO</name>
<evidence type="ECO:0000256" key="1">
    <source>
        <dbReference type="ARBA" id="ARBA00007249"/>
    </source>
</evidence>
<evidence type="ECO:0000313" key="6">
    <source>
        <dbReference type="Proteomes" id="UP000694865"/>
    </source>
</evidence>
<dbReference type="SUPFAM" id="SSF52540">
    <property type="entry name" value="P-loop containing nucleoside triphosphate hydrolases"/>
    <property type="match status" value="1"/>
</dbReference>
<keyword evidence="3" id="KW-0342">GTP-binding</keyword>
<proteinExistence type="inferred from homology"/>
<dbReference type="InterPro" id="IPR009000">
    <property type="entry name" value="Transl_B-barrel_sf"/>
</dbReference>
<dbReference type="Gene3D" id="2.40.30.10">
    <property type="entry name" value="Translation factors"/>
    <property type="match status" value="1"/>
</dbReference>
<dbReference type="InterPro" id="IPR000795">
    <property type="entry name" value="T_Tr_GTP-bd_dom"/>
</dbReference>
<dbReference type="CDD" id="cd04165">
    <property type="entry name" value="GTPBP1_like"/>
    <property type="match status" value="1"/>
</dbReference>
<protein>
    <submittedName>
        <fullName evidence="7">GTP-binding protein 2-like</fullName>
    </submittedName>
</protein>
<dbReference type="CDD" id="cd03708">
    <property type="entry name" value="GTPBP_III"/>
    <property type="match status" value="1"/>
</dbReference>
<comment type="similarity">
    <text evidence="1">Belongs to the TRAFAC class translation factor GTPase superfamily. Classic translation factor GTPase family. EF-Tu/EF-1A subfamily.</text>
</comment>
<evidence type="ECO:0000259" key="5">
    <source>
        <dbReference type="PROSITE" id="PS51722"/>
    </source>
</evidence>